<organism evidence="3 4">
    <name type="scientific">Mucisphaera calidilacus</name>
    <dbReference type="NCBI Taxonomy" id="2527982"/>
    <lineage>
        <taxon>Bacteria</taxon>
        <taxon>Pseudomonadati</taxon>
        <taxon>Planctomycetota</taxon>
        <taxon>Phycisphaerae</taxon>
        <taxon>Phycisphaerales</taxon>
        <taxon>Phycisphaeraceae</taxon>
        <taxon>Mucisphaera</taxon>
    </lineage>
</organism>
<feature type="domain" description="GFO/IDH/MocA-like oxidoreductase" evidence="2">
    <location>
        <begin position="159"/>
        <end position="236"/>
    </location>
</feature>
<gene>
    <name evidence="3" type="ORF">Pan265_07710</name>
</gene>
<dbReference type="RefSeq" id="WP_145445065.1">
    <property type="nucleotide sequence ID" value="NZ_CP036280.1"/>
</dbReference>
<dbReference type="InterPro" id="IPR036291">
    <property type="entry name" value="NAD(P)-bd_dom_sf"/>
</dbReference>
<reference evidence="3 4" key="1">
    <citation type="submission" date="2019-02" db="EMBL/GenBank/DDBJ databases">
        <title>Deep-cultivation of Planctomycetes and their phenomic and genomic characterization uncovers novel biology.</title>
        <authorList>
            <person name="Wiegand S."/>
            <person name="Jogler M."/>
            <person name="Boedeker C."/>
            <person name="Pinto D."/>
            <person name="Vollmers J."/>
            <person name="Rivas-Marin E."/>
            <person name="Kohn T."/>
            <person name="Peeters S.H."/>
            <person name="Heuer A."/>
            <person name="Rast P."/>
            <person name="Oberbeckmann S."/>
            <person name="Bunk B."/>
            <person name="Jeske O."/>
            <person name="Meyerdierks A."/>
            <person name="Storesund J.E."/>
            <person name="Kallscheuer N."/>
            <person name="Luecker S."/>
            <person name="Lage O.M."/>
            <person name="Pohl T."/>
            <person name="Merkel B.J."/>
            <person name="Hornburger P."/>
            <person name="Mueller R.-W."/>
            <person name="Bruemmer F."/>
            <person name="Labrenz M."/>
            <person name="Spormann A.M."/>
            <person name="Op den Camp H."/>
            <person name="Overmann J."/>
            <person name="Amann R."/>
            <person name="Jetten M.S.M."/>
            <person name="Mascher T."/>
            <person name="Medema M.H."/>
            <person name="Devos D.P."/>
            <person name="Kaster A.-K."/>
            <person name="Ovreas L."/>
            <person name="Rohde M."/>
            <person name="Galperin M.Y."/>
            <person name="Jogler C."/>
        </authorList>
    </citation>
    <scope>NUCLEOTIDE SEQUENCE [LARGE SCALE GENOMIC DNA]</scope>
    <source>
        <strain evidence="3 4">Pan265</strain>
    </source>
</reference>
<feature type="domain" description="Gfo/Idh/MocA-like oxidoreductase N-terminal" evidence="1">
    <location>
        <begin position="8"/>
        <end position="126"/>
    </location>
</feature>
<evidence type="ECO:0000259" key="1">
    <source>
        <dbReference type="Pfam" id="PF01408"/>
    </source>
</evidence>
<dbReference type="Gene3D" id="3.30.360.10">
    <property type="entry name" value="Dihydrodipicolinate Reductase, domain 2"/>
    <property type="match status" value="1"/>
</dbReference>
<evidence type="ECO:0000313" key="4">
    <source>
        <dbReference type="Proteomes" id="UP000320386"/>
    </source>
</evidence>
<dbReference type="Pfam" id="PF22725">
    <property type="entry name" value="GFO_IDH_MocA_C3"/>
    <property type="match status" value="1"/>
</dbReference>
<dbReference type="Pfam" id="PF01408">
    <property type="entry name" value="GFO_IDH_MocA"/>
    <property type="match status" value="1"/>
</dbReference>
<proteinExistence type="predicted"/>
<dbReference type="PANTHER" id="PTHR43377">
    <property type="entry name" value="BILIVERDIN REDUCTASE A"/>
    <property type="match status" value="1"/>
</dbReference>
<dbReference type="InterPro" id="IPR000683">
    <property type="entry name" value="Gfo/Idh/MocA-like_OxRdtase_N"/>
</dbReference>
<dbReference type="SUPFAM" id="SSF55347">
    <property type="entry name" value="Glyceraldehyde-3-phosphate dehydrogenase-like, C-terminal domain"/>
    <property type="match status" value="1"/>
</dbReference>
<accession>A0A518BVF1</accession>
<dbReference type="EMBL" id="CP036280">
    <property type="protein sequence ID" value="QDU70927.1"/>
    <property type="molecule type" value="Genomic_DNA"/>
</dbReference>
<dbReference type="GO" id="GO:0050606">
    <property type="term" value="F:4-carboxy-2-hydroxymuconate semialdehyde hemiacetal dehydrogenase activity"/>
    <property type="evidence" value="ECO:0007669"/>
    <property type="project" value="UniProtKB-EC"/>
</dbReference>
<dbReference type="EC" id="1.1.1.312" evidence="3"/>
<name>A0A518BVF1_9BACT</name>
<dbReference type="OrthoDB" id="9815825at2"/>
<dbReference type="SUPFAM" id="SSF51735">
    <property type="entry name" value="NAD(P)-binding Rossmann-fold domains"/>
    <property type="match status" value="1"/>
</dbReference>
<dbReference type="Proteomes" id="UP000320386">
    <property type="component" value="Chromosome"/>
</dbReference>
<keyword evidence="3" id="KW-0560">Oxidoreductase</keyword>
<dbReference type="PANTHER" id="PTHR43377:SF1">
    <property type="entry name" value="BILIVERDIN REDUCTASE A"/>
    <property type="match status" value="1"/>
</dbReference>
<dbReference type="AlphaFoldDB" id="A0A518BVF1"/>
<evidence type="ECO:0000313" key="3">
    <source>
        <dbReference type="EMBL" id="QDU70927.1"/>
    </source>
</evidence>
<dbReference type="GO" id="GO:0000166">
    <property type="term" value="F:nucleotide binding"/>
    <property type="evidence" value="ECO:0007669"/>
    <property type="project" value="InterPro"/>
</dbReference>
<evidence type="ECO:0000259" key="2">
    <source>
        <dbReference type="Pfam" id="PF22725"/>
    </source>
</evidence>
<dbReference type="InterPro" id="IPR055170">
    <property type="entry name" value="GFO_IDH_MocA-like_dom"/>
</dbReference>
<keyword evidence="4" id="KW-1185">Reference proteome</keyword>
<sequence length="349" mass="38295">MTDQPILDCAVLGVGRMGNHHARTYKNLDGARLVAVVDPDEDRAYVVADQYGCAAYTTTEELLEKHPALKAATVAVPTQFHMSAARPLLERQIACLVEKPLAPSRAEARELAEVAKQHKAVLQVGHTERFNPAVRAVAAMGITPRFIEVDRVSPMTFRSLDVGVVMDMMIHDLDIMHMLVNSEVQRVEAAGISVISQYEDVASARFVFESGCVANVKASRLALKTERKMRIFSETAYVSLDYQARTGVVIRLAENAEALDEIRRLLQDGVDLTELDYSSLVNLDELTMDLPPGEEDPLTAELTSFLDAARTGQQPTVDAEAGYTAVDAAERVLAAMRAHRWEGFSGAKI</sequence>
<dbReference type="InterPro" id="IPR051450">
    <property type="entry name" value="Gfo/Idh/MocA_Oxidoreductases"/>
</dbReference>
<dbReference type="KEGG" id="mcad:Pan265_07710"/>
<dbReference type="Gene3D" id="3.40.50.720">
    <property type="entry name" value="NAD(P)-binding Rossmann-like Domain"/>
    <property type="match status" value="1"/>
</dbReference>
<protein>
    <submittedName>
        <fullName evidence="3">Dehydrogenase</fullName>
        <ecNumber evidence="3">1.1.1.312</ecNumber>
    </submittedName>
</protein>